<dbReference type="InterPro" id="IPR047676">
    <property type="entry name" value="FxLYD_dom"/>
</dbReference>
<dbReference type="NCBIfam" id="NF038353">
    <property type="entry name" value="FxLYD_dom"/>
    <property type="match status" value="1"/>
</dbReference>
<dbReference type="Pfam" id="PF02368">
    <property type="entry name" value="Big_2"/>
    <property type="match status" value="1"/>
</dbReference>
<dbReference type="InterPro" id="IPR003343">
    <property type="entry name" value="Big_2"/>
</dbReference>
<dbReference type="EMBL" id="WPAF01000032">
    <property type="protein sequence ID" value="KAF0133189.1"/>
    <property type="molecule type" value="Genomic_DNA"/>
</dbReference>
<evidence type="ECO:0000313" key="3">
    <source>
        <dbReference type="Proteomes" id="UP000488506"/>
    </source>
</evidence>
<gene>
    <name evidence="2" type="ORF">FD145_1390</name>
</gene>
<proteinExistence type="predicted"/>
<evidence type="ECO:0000313" key="2">
    <source>
        <dbReference type="EMBL" id="KAF0133189.1"/>
    </source>
</evidence>
<reference evidence="2 3" key="1">
    <citation type="submission" date="2019-12" db="EMBL/GenBank/DDBJ databases">
        <authorList>
            <person name="Wolfe R."/>
            <person name="Danczak R."/>
            <person name="Wilkins M."/>
        </authorList>
    </citation>
    <scope>NUCLEOTIDE SEQUENCE [LARGE SCALE GENOMIC DNA]</scope>
    <source>
        <strain evidence="2">X2_MaxBin.013</strain>
    </source>
</reference>
<sequence length="263" mass="27083">MAFGCGGDQRTLTSISVSPNPTTIGVSQSKQFSAIGYDQKGIQLSTDFTWSVTNSIGTIDASGLFYSGASELSGSITATAQGISGSATVSVTKKGFITGTIRNSDGGVVSGITAYVTAEPSLSAQTDSYGKYTISGISSGTVEVKTRETAVYVAASSSVFVSTGETASCNLTLMPRLSIANEYESKSDNTITVVGVVCNNGSTEAKGVSIIYQYFNEEGGQIGGKVESLGNISGLGTANFNFTVFLSELSYASKTHTVTCTSF</sequence>
<organism evidence="2 3">
    <name type="scientific">Candidatus Saganbacteria bacterium</name>
    <dbReference type="NCBI Taxonomy" id="2575572"/>
    <lineage>
        <taxon>Bacteria</taxon>
        <taxon>Bacillati</taxon>
        <taxon>Saganbacteria</taxon>
    </lineage>
</organism>
<dbReference type="AlphaFoldDB" id="A0A833KZX8"/>
<comment type="caution">
    <text evidence="2">The sequence shown here is derived from an EMBL/GenBank/DDBJ whole genome shotgun (WGS) entry which is preliminary data.</text>
</comment>
<dbReference type="GO" id="GO:0030246">
    <property type="term" value="F:carbohydrate binding"/>
    <property type="evidence" value="ECO:0007669"/>
    <property type="project" value="InterPro"/>
</dbReference>
<protein>
    <recommendedName>
        <fullName evidence="1">BIG2 domain-containing protein</fullName>
    </recommendedName>
</protein>
<evidence type="ECO:0000259" key="1">
    <source>
        <dbReference type="SMART" id="SM00635"/>
    </source>
</evidence>
<name>A0A833KZX8_UNCSA</name>
<dbReference type="SMART" id="SM00635">
    <property type="entry name" value="BID_2"/>
    <property type="match status" value="1"/>
</dbReference>
<dbReference type="InterPro" id="IPR013784">
    <property type="entry name" value="Carb-bd-like_fold"/>
</dbReference>
<accession>A0A833KZX8</accession>
<feature type="domain" description="BIG2" evidence="1">
    <location>
        <begin position="11"/>
        <end position="90"/>
    </location>
</feature>
<dbReference type="Gene3D" id="2.60.40.1080">
    <property type="match status" value="1"/>
</dbReference>
<dbReference type="SUPFAM" id="SSF49452">
    <property type="entry name" value="Starch-binding domain-like"/>
    <property type="match status" value="1"/>
</dbReference>
<dbReference type="Gene3D" id="2.60.40.1120">
    <property type="entry name" value="Carboxypeptidase-like, regulatory domain"/>
    <property type="match status" value="1"/>
</dbReference>
<dbReference type="Proteomes" id="UP000488506">
    <property type="component" value="Unassembled WGS sequence"/>
</dbReference>